<dbReference type="HOGENOM" id="CLU_133781_4_0_10"/>
<reference evidence="1" key="1">
    <citation type="journal article" date="2013" name="Lancet">
        <title>First case of E anophelis outbreak in an intensive-care unit.</title>
        <authorList>
            <person name="Teo J."/>
            <person name="Tan S.Y."/>
            <person name="Tay M."/>
            <person name="Ding Y."/>
            <person name="Kjelleberg S."/>
            <person name="Givskov M."/>
            <person name="Lin R.T."/>
            <person name="Yang L."/>
        </authorList>
    </citation>
    <scope>NUCLEOTIDE SEQUENCE [LARGE SCALE GENOMIC DNA]</scope>
    <source>
        <strain evidence="1">NUHP1</strain>
    </source>
</reference>
<dbReference type="EMBL" id="CP007547">
    <property type="protein sequence ID" value="AIL46998.1"/>
    <property type="molecule type" value="Genomic_DNA"/>
</dbReference>
<dbReference type="Proteomes" id="UP000028933">
    <property type="component" value="Chromosome"/>
</dbReference>
<evidence type="ECO:0008006" key="3">
    <source>
        <dbReference type="Google" id="ProtNLM"/>
    </source>
</evidence>
<sequence length="89" mass="10656">MNENITKDDLRQFRMTLLNDIIELLKDNATDKKQKIEALDWLRSRAIRRMMDISPATLQNLRVAGKIRYKKVLGSYYYKYADIQKLFQD</sequence>
<reference evidence="1" key="2">
    <citation type="journal article" date="2015" name="Genome Biol. Evol.">
        <title>Complete Genome Sequence and Transcriptomic Analysis of the Novel Pathogen Elizabethkingia anophelis in Response to Oxidative Stress.</title>
        <authorList>
            <person name="Li Y."/>
            <person name="Liu Y."/>
            <person name="Chew S.C."/>
            <person name="Tay M."/>
            <person name="Salido M.M."/>
            <person name="Teo J."/>
            <person name="Lauro F.M."/>
            <person name="Givskov M."/>
            <person name="Yang L."/>
        </authorList>
    </citation>
    <scope>NUCLEOTIDE SEQUENCE</scope>
    <source>
        <strain evidence="1">NUHP1</strain>
    </source>
</reference>
<dbReference type="RefSeq" id="WP_024566328.1">
    <property type="nucleotide sequence ID" value="NZ_CP007547.1"/>
</dbReference>
<accession>A0A077EKF2</accession>
<evidence type="ECO:0000313" key="1">
    <source>
        <dbReference type="EMBL" id="AIL46998.1"/>
    </source>
</evidence>
<protein>
    <recommendedName>
        <fullName evidence="3">Helix-turn-helix domain-containing protein</fullName>
    </recommendedName>
</protein>
<dbReference type="KEGG" id="eao:BD94_3223"/>
<gene>
    <name evidence="1" type="ORF">BD94_3223</name>
</gene>
<dbReference type="STRING" id="1338011.BD94_3223"/>
<evidence type="ECO:0000313" key="2">
    <source>
        <dbReference type="Proteomes" id="UP000028933"/>
    </source>
</evidence>
<dbReference type="AlphaFoldDB" id="A0A077EKF2"/>
<proteinExistence type="predicted"/>
<dbReference type="PANTHER" id="PTHR34585">
    <property type="match status" value="1"/>
</dbReference>
<organism evidence="1 2">
    <name type="scientific">Elizabethkingia anophelis NUHP1</name>
    <dbReference type="NCBI Taxonomy" id="1338011"/>
    <lineage>
        <taxon>Bacteria</taxon>
        <taxon>Pseudomonadati</taxon>
        <taxon>Bacteroidota</taxon>
        <taxon>Flavobacteriia</taxon>
        <taxon>Flavobacteriales</taxon>
        <taxon>Weeksellaceae</taxon>
        <taxon>Elizabethkingia</taxon>
    </lineage>
</organism>
<dbReference type="PANTHER" id="PTHR34585:SF22">
    <property type="entry name" value="HELIX-TURN-HELIX DOMAIN-CONTAINING PROTEIN"/>
    <property type="match status" value="1"/>
</dbReference>
<dbReference type="eggNOG" id="ENOG5032YFN">
    <property type="taxonomic scope" value="Bacteria"/>
</dbReference>
<name>A0A077EKF2_9FLAO</name>